<reference evidence="2 3" key="1">
    <citation type="submission" date="2016-04" db="EMBL/GenBank/DDBJ databases">
        <title>Evolutionary innovation and constraint leading to complex multicellularity in the Ascomycota.</title>
        <authorList>
            <person name="Cisse O."/>
            <person name="Nguyen A."/>
            <person name="Hewitt D.A."/>
            <person name="Jedd G."/>
            <person name="Stajich J.E."/>
        </authorList>
    </citation>
    <scope>NUCLEOTIDE SEQUENCE [LARGE SCALE GENOMIC DNA]</scope>
    <source>
        <strain evidence="2 3">DAH-3</strain>
    </source>
</reference>
<evidence type="ECO:0000313" key="3">
    <source>
        <dbReference type="Proteomes" id="UP000186594"/>
    </source>
</evidence>
<name>A0A1U7LHA4_NEOID</name>
<protein>
    <recommendedName>
        <fullName evidence="1">Complex 1 LYR protein domain-containing protein</fullName>
    </recommendedName>
</protein>
<evidence type="ECO:0000259" key="1">
    <source>
        <dbReference type="Pfam" id="PF05347"/>
    </source>
</evidence>
<dbReference type="AlphaFoldDB" id="A0A1U7LHA4"/>
<dbReference type="Pfam" id="PF05347">
    <property type="entry name" value="Complex1_LYR"/>
    <property type="match status" value="1"/>
</dbReference>
<keyword evidence="3" id="KW-1185">Reference proteome</keyword>
<sequence>MLKLSPKRLPFYKIQEHTKPVLELYKALLRHANHIPIGGLHAKIKSKFRRYKGITSPAKTRELLKATYEAEDTLRHAALGSLTSLAKVREKYTKTRSHALTSPEKLPSPKCFTSPQPTILKKVSEYKNRPSKKLRISYTTLDDPFVRVPRQSEKISMILNARAEKNVKRNNIRDRLEELIRDGQMEDRISKQLGQPGGWSVEASQQLTALHSRFKQEKKNRLEREKRYRAKWNIDS</sequence>
<dbReference type="Proteomes" id="UP000186594">
    <property type="component" value="Unassembled WGS sequence"/>
</dbReference>
<comment type="caution">
    <text evidence="2">The sequence shown here is derived from an EMBL/GenBank/DDBJ whole genome shotgun (WGS) entry which is preliminary data.</text>
</comment>
<dbReference type="CDD" id="cd20273">
    <property type="entry name" value="Complex1_LYR_unchar"/>
    <property type="match status" value="1"/>
</dbReference>
<dbReference type="OrthoDB" id="3977609at2759"/>
<gene>
    <name evidence="2" type="ORF">NEOLI_003624</name>
</gene>
<accession>A0A1U7LHA4</accession>
<dbReference type="InterPro" id="IPR046896">
    <property type="entry name" value="Cup1-like_N"/>
</dbReference>
<dbReference type="InterPro" id="IPR008011">
    <property type="entry name" value="Complex1_LYR_dom"/>
</dbReference>
<dbReference type="EMBL" id="LXFE01004028">
    <property type="protein sequence ID" value="OLL22008.1"/>
    <property type="molecule type" value="Genomic_DNA"/>
</dbReference>
<proteinExistence type="predicted"/>
<evidence type="ECO:0000313" key="2">
    <source>
        <dbReference type="EMBL" id="OLL22008.1"/>
    </source>
</evidence>
<feature type="domain" description="Complex 1 LYR protein" evidence="1">
    <location>
        <begin position="19"/>
        <end position="70"/>
    </location>
</feature>
<organism evidence="2 3">
    <name type="scientific">Neolecta irregularis (strain DAH-3)</name>
    <dbReference type="NCBI Taxonomy" id="1198029"/>
    <lineage>
        <taxon>Eukaryota</taxon>
        <taxon>Fungi</taxon>
        <taxon>Dikarya</taxon>
        <taxon>Ascomycota</taxon>
        <taxon>Taphrinomycotina</taxon>
        <taxon>Neolectales</taxon>
        <taxon>Neolectaceae</taxon>
        <taxon>Neolecta</taxon>
    </lineage>
</organism>